<proteinExistence type="predicted"/>
<name>A0ABN2PPK2_9ACTN</name>
<sequence>MDSRSSELFAAAALQFYRGESLRFFDRCPTHKVFHIDGPNDSRLDLLVGNRLVDVGIVTDRKLQESRIMAGKKIGTEDWKG</sequence>
<gene>
    <name evidence="1" type="ORF">GCM10009716_39950</name>
</gene>
<evidence type="ECO:0000313" key="1">
    <source>
        <dbReference type="EMBL" id="GAA1928135.1"/>
    </source>
</evidence>
<dbReference type="RefSeq" id="WP_344264470.1">
    <property type="nucleotide sequence ID" value="NZ_BAAAMJ010000052.1"/>
</dbReference>
<dbReference type="Proteomes" id="UP001501303">
    <property type="component" value="Unassembled WGS sequence"/>
</dbReference>
<comment type="caution">
    <text evidence="1">The sequence shown here is derived from an EMBL/GenBank/DDBJ whole genome shotgun (WGS) entry which is preliminary data.</text>
</comment>
<dbReference type="EMBL" id="BAAAMJ010000052">
    <property type="protein sequence ID" value="GAA1928135.1"/>
    <property type="molecule type" value="Genomic_DNA"/>
</dbReference>
<protein>
    <submittedName>
        <fullName evidence="1">Uncharacterized protein</fullName>
    </submittedName>
</protein>
<keyword evidence="2" id="KW-1185">Reference proteome</keyword>
<organism evidence="1 2">
    <name type="scientific">Streptomyces sodiiphilus</name>
    <dbReference type="NCBI Taxonomy" id="226217"/>
    <lineage>
        <taxon>Bacteria</taxon>
        <taxon>Bacillati</taxon>
        <taxon>Actinomycetota</taxon>
        <taxon>Actinomycetes</taxon>
        <taxon>Kitasatosporales</taxon>
        <taxon>Streptomycetaceae</taxon>
        <taxon>Streptomyces</taxon>
    </lineage>
</organism>
<accession>A0ABN2PPK2</accession>
<evidence type="ECO:0000313" key="2">
    <source>
        <dbReference type="Proteomes" id="UP001501303"/>
    </source>
</evidence>
<reference evidence="1 2" key="1">
    <citation type="journal article" date="2019" name="Int. J. Syst. Evol. Microbiol.">
        <title>The Global Catalogue of Microorganisms (GCM) 10K type strain sequencing project: providing services to taxonomists for standard genome sequencing and annotation.</title>
        <authorList>
            <consortium name="The Broad Institute Genomics Platform"/>
            <consortium name="The Broad Institute Genome Sequencing Center for Infectious Disease"/>
            <person name="Wu L."/>
            <person name="Ma J."/>
        </authorList>
    </citation>
    <scope>NUCLEOTIDE SEQUENCE [LARGE SCALE GENOMIC DNA]</scope>
    <source>
        <strain evidence="1 2">JCM 13581</strain>
    </source>
</reference>